<evidence type="ECO:0000313" key="1">
    <source>
        <dbReference type="EMBL" id="KAL0161584.1"/>
    </source>
</evidence>
<proteinExistence type="predicted"/>
<evidence type="ECO:0000313" key="2">
    <source>
        <dbReference type="Proteomes" id="UP001529510"/>
    </source>
</evidence>
<comment type="caution">
    <text evidence="1">The sequence shown here is derived from an EMBL/GenBank/DDBJ whole genome shotgun (WGS) entry which is preliminary data.</text>
</comment>
<dbReference type="AlphaFoldDB" id="A0ABD0NHW4"/>
<name>A0ABD0NHW4_CIRMR</name>
<sequence>KAELSNRVTLFFEAFRGPYFPLRAPATRQKRANIMRLALAAIKALLHGSR</sequence>
<accession>A0ABD0NHW4</accession>
<feature type="non-terminal residue" evidence="1">
    <location>
        <position position="50"/>
    </location>
</feature>
<gene>
    <name evidence="1" type="ORF">M9458_045309</name>
</gene>
<reference evidence="1 2" key="1">
    <citation type="submission" date="2024-05" db="EMBL/GenBank/DDBJ databases">
        <title>Genome sequencing and assembly of Indian major carp, Cirrhinus mrigala (Hamilton, 1822).</title>
        <authorList>
            <person name="Mohindra V."/>
            <person name="Chowdhury L.M."/>
            <person name="Lal K."/>
            <person name="Jena J.K."/>
        </authorList>
    </citation>
    <scope>NUCLEOTIDE SEQUENCE [LARGE SCALE GENOMIC DNA]</scope>
    <source>
        <strain evidence="1">CM1030</strain>
        <tissue evidence="1">Blood</tissue>
    </source>
</reference>
<dbReference type="Proteomes" id="UP001529510">
    <property type="component" value="Unassembled WGS sequence"/>
</dbReference>
<keyword evidence="2" id="KW-1185">Reference proteome</keyword>
<feature type="non-terminal residue" evidence="1">
    <location>
        <position position="1"/>
    </location>
</feature>
<organism evidence="1 2">
    <name type="scientific">Cirrhinus mrigala</name>
    <name type="common">Mrigala</name>
    <dbReference type="NCBI Taxonomy" id="683832"/>
    <lineage>
        <taxon>Eukaryota</taxon>
        <taxon>Metazoa</taxon>
        <taxon>Chordata</taxon>
        <taxon>Craniata</taxon>
        <taxon>Vertebrata</taxon>
        <taxon>Euteleostomi</taxon>
        <taxon>Actinopterygii</taxon>
        <taxon>Neopterygii</taxon>
        <taxon>Teleostei</taxon>
        <taxon>Ostariophysi</taxon>
        <taxon>Cypriniformes</taxon>
        <taxon>Cyprinidae</taxon>
        <taxon>Labeoninae</taxon>
        <taxon>Labeonini</taxon>
        <taxon>Cirrhinus</taxon>
    </lineage>
</organism>
<protein>
    <submittedName>
        <fullName evidence="1">Uncharacterized protein</fullName>
    </submittedName>
</protein>
<dbReference type="EMBL" id="JAMKFB020000022">
    <property type="protein sequence ID" value="KAL0161584.1"/>
    <property type="molecule type" value="Genomic_DNA"/>
</dbReference>